<evidence type="ECO:0000313" key="2">
    <source>
        <dbReference type="EMBL" id="RJE27432.1"/>
    </source>
</evidence>
<proteinExistence type="predicted"/>
<evidence type="ECO:0000256" key="1">
    <source>
        <dbReference type="SAM" id="SignalP"/>
    </source>
</evidence>
<dbReference type="AlphaFoldDB" id="A0A3A2ZWC1"/>
<dbReference type="OrthoDB" id="2408539at2759"/>
<accession>A0A3A2ZWC1</accession>
<keyword evidence="1" id="KW-0732">Signal</keyword>
<reference evidence="3" key="1">
    <citation type="submission" date="2017-02" db="EMBL/GenBank/DDBJ databases">
        <authorList>
            <person name="Tafer H."/>
            <person name="Lopandic K."/>
        </authorList>
    </citation>
    <scope>NUCLEOTIDE SEQUENCE [LARGE SCALE GENOMIC DNA]</scope>
    <source>
        <strain evidence="3">CBS 366.77</strain>
    </source>
</reference>
<feature type="chain" id="PRO_5017376941" evidence="1">
    <location>
        <begin position="18"/>
        <end position="146"/>
    </location>
</feature>
<keyword evidence="3" id="KW-1185">Reference proteome</keyword>
<feature type="signal peptide" evidence="1">
    <location>
        <begin position="1"/>
        <end position="17"/>
    </location>
</feature>
<protein>
    <submittedName>
        <fullName evidence="2">Uncharacterized protein</fullName>
    </submittedName>
</protein>
<comment type="caution">
    <text evidence="2">The sequence shown here is derived from an EMBL/GenBank/DDBJ whole genome shotgun (WGS) entry which is preliminary data.</text>
</comment>
<dbReference type="Proteomes" id="UP000266188">
    <property type="component" value="Unassembled WGS sequence"/>
</dbReference>
<dbReference type="EMBL" id="MVGC01000003">
    <property type="protein sequence ID" value="RJE27432.1"/>
    <property type="molecule type" value="Genomic_DNA"/>
</dbReference>
<evidence type="ECO:0000313" key="3">
    <source>
        <dbReference type="Proteomes" id="UP000266188"/>
    </source>
</evidence>
<gene>
    <name evidence="2" type="ORF">PHISCL_00166</name>
</gene>
<name>A0A3A2ZWC1_9EURO</name>
<organism evidence="2 3">
    <name type="scientific">Aspergillus sclerotialis</name>
    <dbReference type="NCBI Taxonomy" id="2070753"/>
    <lineage>
        <taxon>Eukaryota</taxon>
        <taxon>Fungi</taxon>
        <taxon>Dikarya</taxon>
        <taxon>Ascomycota</taxon>
        <taxon>Pezizomycotina</taxon>
        <taxon>Eurotiomycetes</taxon>
        <taxon>Eurotiomycetidae</taxon>
        <taxon>Eurotiales</taxon>
        <taxon>Aspergillaceae</taxon>
        <taxon>Aspergillus</taxon>
        <taxon>Aspergillus subgen. Polypaecilum</taxon>
    </lineage>
</organism>
<sequence>MKSPIAILLALSGVSVAAFDKNQPWGKRDYSCVNVFQGIPDNSTVAPGSTIQIRFNREPTTRCPNPLTQYPGDPYSVWLYNNPVRNRDLISFDHSMPLLRDIPESDGGMSITIPADLPDVSDSSVWYLRVQTTLSNAPQVCSFVKS</sequence>